<evidence type="ECO:0000313" key="1">
    <source>
        <dbReference type="EMBL" id="RDX64659.1"/>
    </source>
</evidence>
<dbReference type="AlphaFoldDB" id="A0A371EFA0"/>
<sequence>ENLNLSLQFKASKLNYNDPVELLLESKKTLVIMFRASSKTLRSKIDHSWMYDKINEDRKRLKDEFVNKVKEFSSLTFTSPSSSQIIKYGLNMDYRSYL</sequence>
<dbReference type="EMBL" id="QJKJ01014277">
    <property type="protein sequence ID" value="RDX64659.1"/>
    <property type="molecule type" value="Genomic_DNA"/>
</dbReference>
<name>A0A371EFA0_MUCPR</name>
<organism evidence="1 2">
    <name type="scientific">Mucuna pruriens</name>
    <name type="common">Velvet bean</name>
    <name type="synonym">Dolichos pruriens</name>
    <dbReference type="NCBI Taxonomy" id="157652"/>
    <lineage>
        <taxon>Eukaryota</taxon>
        <taxon>Viridiplantae</taxon>
        <taxon>Streptophyta</taxon>
        <taxon>Embryophyta</taxon>
        <taxon>Tracheophyta</taxon>
        <taxon>Spermatophyta</taxon>
        <taxon>Magnoliopsida</taxon>
        <taxon>eudicotyledons</taxon>
        <taxon>Gunneridae</taxon>
        <taxon>Pentapetalae</taxon>
        <taxon>rosids</taxon>
        <taxon>fabids</taxon>
        <taxon>Fabales</taxon>
        <taxon>Fabaceae</taxon>
        <taxon>Papilionoideae</taxon>
        <taxon>50 kb inversion clade</taxon>
        <taxon>NPAAA clade</taxon>
        <taxon>indigoferoid/millettioid clade</taxon>
        <taxon>Phaseoleae</taxon>
        <taxon>Mucuna</taxon>
    </lineage>
</organism>
<protein>
    <submittedName>
        <fullName evidence="1">Uncharacterized protein</fullName>
    </submittedName>
</protein>
<accession>A0A371EFA0</accession>
<reference evidence="1" key="1">
    <citation type="submission" date="2018-05" db="EMBL/GenBank/DDBJ databases">
        <title>Draft genome of Mucuna pruriens seed.</title>
        <authorList>
            <person name="Nnadi N.E."/>
            <person name="Vos R."/>
            <person name="Hasami M.H."/>
            <person name="Devisetty U.K."/>
            <person name="Aguiy J.C."/>
        </authorList>
    </citation>
    <scope>NUCLEOTIDE SEQUENCE [LARGE SCALE GENOMIC DNA]</scope>
    <source>
        <strain evidence="1">JCA_2017</strain>
    </source>
</reference>
<proteinExistence type="predicted"/>
<feature type="non-terminal residue" evidence="1">
    <location>
        <position position="1"/>
    </location>
</feature>
<dbReference type="Proteomes" id="UP000257109">
    <property type="component" value="Unassembled WGS sequence"/>
</dbReference>
<comment type="caution">
    <text evidence="1">The sequence shown here is derived from an EMBL/GenBank/DDBJ whole genome shotgun (WGS) entry which is preliminary data.</text>
</comment>
<gene>
    <name evidence="1" type="ORF">CR513_56763</name>
</gene>
<keyword evidence="2" id="KW-1185">Reference proteome</keyword>
<evidence type="ECO:0000313" key="2">
    <source>
        <dbReference type="Proteomes" id="UP000257109"/>
    </source>
</evidence>